<dbReference type="PANTHER" id="PTHR30191:SF0">
    <property type="entry name" value="FORMATE ACETYLTRANSFERASE 1"/>
    <property type="match status" value="1"/>
</dbReference>
<dbReference type="GO" id="GO:0005829">
    <property type="term" value="C:cytosol"/>
    <property type="evidence" value="ECO:0007669"/>
    <property type="project" value="TreeGrafter"/>
</dbReference>
<feature type="domain" description="PFL" evidence="11">
    <location>
        <begin position="1"/>
        <end position="436"/>
    </location>
</feature>
<evidence type="ECO:0000256" key="1">
    <source>
        <dbReference type="ARBA" id="ARBA00004496"/>
    </source>
</evidence>
<feature type="domain" description="Glycine radical" evidence="10">
    <location>
        <begin position="443"/>
        <end position="559"/>
    </location>
</feature>
<dbReference type="Proteomes" id="UP000485058">
    <property type="component" value="Unassembled WGS sequence"/>
</dbReference>
<dbReference type="InterPro" id="IPR004184">
    <property type="entry name" value="PFL_dom"/>
</dbReference>
<evidence type="ECO:0000256" key="8">
    <source>
        <dbReference type="ARBA" id="ARBA00049029"/>
    </source>
</evidence>
<dbReference type="GO" id="GO:0008861">
    <property type="term" value="F:formate C-acetyltransferase activity"/>
    <property type="evidence" value="ECO:0007669"/>
    <property type="project" value="UniProtKB-EC"/>
</dbReference>
<keyword evidence="13" id="KW-1185">Reference proteome</keyword>
<evidence type="ECO:0000256" key="2">
    <source>
        <dbReference type="ARBA" id="ARBA00008375"/>
    </source>
</evidence>
<dbReference type="InterPro" id="IPR001150">
    <property type="entry name" value="Gly_radical"/>
</dbReference>
<comment type="subcellular location">
    <subcellularLocation>
        <location evidence="1">Cytoplasm</location>
    </subcellularLocation>
</comment>
<dbReference type="Pfam" id="PF02901">
    <property type="entry name" value="PFL-like"/>
    <property type="match status" value="1"/>
</dbReference>
<reference evidence="12 13" key="1">
    <citation type="submission" date="2020-02" db="EMBL/GenBank/DDBJ databases">
        <title>Draft genome sequence of Haematococcus lacustris strain NIES-144.</title>
        <authorList>
            <person name="Morimoto D."/>
            <person name="Nakagawa S."/>
            <person name="Yoshida T."/>
            <person name="Sawayama S."/>
        </authorList>
    </citation>
    <scope>NUCLEOTIDE SEQUENCE [LARGE SCALE GENOMIC DNA]</scope>
    <source>
        <strain evidence="12 13">NIES-144</strain>
    </source>
</reference>
<evidence type="ECO:0000256" key="6">
    <source>
        <dbReference type="ARBA" id="ARBA00022818"/>
    </source>
</evidence>
<evidence type="ECO:0000259" key="11">
    <source>
        <dbReference type="PROSITE" id="PS51554"/>
    </source>
</evidence>
<evidence type="ECO:0000313" key="13">
    <source>
        <dbReference type="Proteomes" id="UP000485058"/>
    </source>
</evidence>
<keyword evidence="7" id="KW-0012">Acyltransferase</keyword>
<feature type="non-terminal residue" evidence="12">
    <location>
        <position position="1"/>
    </location>
</feature>
<evidence type="ECO:0000256" key="5">
    <source>
        <dbReference type="ARBA" id="ARBA00022679"/>
    </source>
</evidence>
<accession>A0A699ZSW7</accession>
<dbReference type="EMBL" id="BLLF01002485">
    <property type="protein sequence ID" value="GFH24260.1"/>
    <property type="molecule type" value="Genomic_DNA"/>
</dbReference>
<dbReference type="EC" id="2.3.1.54" evidence="3"/>
<dbReference type="Pfam" id="PF01228">
    <property type="entry name" value="Gly_radical"/>
    <property type="match status" value="1"/>
</dbReference>
<evidence type="ECO:0000256" key="4">
    <source>
        <dbReference type="ARBA" id="ARBA00022490"/>
    </source>
</evidence>
<evidence type="ECO:0000313" key="12">
    <source>
        <dbReference type="EMBL" id="GFH24260.1"/>
    </source>
</evidence>
<dbReference type="InterPro" id="IPR019777">
    <property type="entry name" value="Form_AcTrfase_GR_CS"/>
</dbReference>
<proteinExistence type="inferred from homology"/>
<evidence type="ECO:0000256" key="7">
    <source>
        <dbReference type="ARBA" id="ARBA00023315"/>
    </source>
</evidence>
<dbReference type="PROSITE" id="PS00850">
    <property type="entry name" value="GLY_RADICAL_1"/>
    <property type="match status" value="1"/>
</dbReference>
<keyword evidence="5" id="KW-0808">Transferase</keyword>
<comment type="catalytic activity">
    <reaction evidence="8">
        <text>formate + acetyl-CoA = pyruvate + CoA</text>
        <dbReference type="Rhea" id="RHEA:11844"/>
        <dbReference type="ChEBI" id="CHEBI:15361"/>
        <dbReference type="ChEBI" id="CHEBI:15740"/>
        <dbReference type="ChEBI" id="CHEBI:57287"/>
        <dbReference type="ChEBI" id="CHEBI:57288"/>
        <dbReference type="EC" id="2.3.1.54"/>
    </reaction>
</comment>
<dbReference type="PROSITE" id="PS51149">
    <property type="entry name" value="GLY_RADICAL_2"/>
    <property type="match status" value="1"/>
</dbReference>
<dbReference type="PROSITE" id="PS51554">
    <property type="entry name" value="PFL"/>
    <property type="match status" value="1"/>
</dbReference>
<feature type="modified residue" description="Glycine radical" evidence="9">
    <location>
        <position position="534"/>
    </location>
</feature>
<protein>
    <recommendedName>
        <fullName evidence="3">formate C-acetyltransferase</fullName>
        <ecNumber evidence="3">2.3.1.54</ecNumber>
    </recommendedName>
</protein>
<dbReference type="AlphaFoldDB" id="A0A699ZSW7"/>
<dbReference type="PANTHER" id="PTHR30191">
    <property type="entry name" value="FORMATE ACETYLTRANSFERASE"/>
    <property type="match status" value="1"/>
</dbReference>
<gene>
    <name evidence="12" type="ORF">HaLaN_22020</name>
</gene>
<evidence type="ECO:0000256" key="3">
    <source>
        <dbReference type="ARBA" id="ARBA00013214"/>
    </source>
</evidence>
<keyword evidence="4" id="KW-0963">Cytoplasm</keyword>
<comment type="similarity">
    <text evidence="2">Belongs to the glycyl radical enzyme (GRE) family. PFL subfamily.</text>
</comment>
<dbReference type="InterPro" id="IPR050244">
    <property type="entry name" value="Auton_GlycylRad_Cofactor"/>
</dbReference>
<dbReference type="Gene3D" id="3.20.70.20">
    <property type="match status" value="1"/>
</dbReference>
<sequence>RVALYGVDALIADKKKDLKNNLVGVMDEERIRLREEVSDQIRALNELKQMAASYGHDVSKPAQSAQEAVQWLYYGYLGAVKEQDGAAMSMGRIDAFLDIFFERDLAANRITEAEAQELIDDFVIKLRILRTPEYNGLFAGDPTWVTCGLGGTDSSGKSMVTKTSFRILQTLYNLGPAPEPNLTVLWAANHPQGFKEFCARVSLDTSSIQYENDAMMSKLFGSDYGIACCVSAMNIGKDMQFFGARANLPKLLLYIMNEGRDEVSGDQVGPKFAPLHDKTAPLDFEEVKAKLEAGMEWLAGLYCNTMNVIHYMHDKYNYERLQMALHDTHVRRLLAFGISGLSVVADSLSAIKYAKVTPILNDKGITVDFKVEGEFPKYGNDEDKADEIATWVATTFSEKLSKQHTYRNSIPTLSVLTITSNVVYGKKTGSTPDGRKAGQPFAPGANPLHGRDASGALASLNSVAKLPYGACLDGVSNTFCLVPQDRARNLSAVLDGYFQQGGHHLNVNVLSREMLQDAMDHPENYPSLTIRVSGYAVHFAKLTREQQMEVIARTFHDNM</sequence>
<dbReference type="SUPFAM" id="SSF51998">
    <property type="entry name" value="PFL-like glycyl radical enzymes"/>
    <property type="match status" value="1"/>
</dbReference>
<name>A0A699ZSW7_HAELA</name>
<comment type="caution">
    <text evidence="12">The sequence shown here is derived from an EMBL/GenBank/DDBJ whole genome shotgun (WGS) entry which is preliminary data.</text>
</comment>
<keyword evidence="6 9" id="KW-0556">Organic radical</keyword>
<evidence type="ECO:0000259" key="10">
    <source>
        <dbReference type="PROSITE" id="PS51149"/>
    </source>
</evidence>
<evidence type="ECO:0000256" key="9">
    <source>
        <dbReference type="PROSITE-ProRule" id="PRU00493"/>
    </source>
</evidence>
<organism evidence="12 13">
    <name type="scientific">Haematococcus lacustris</name>
    <name type="common">Green alga</name>
    <name type="synonym">Haematococcus pluvialis</name>
    <dbReference type="NCBI Taxonomy" id="44745"/>
    <lineage>
        <taxon>Eukaryota</taxon>
        <taxon>Viridiplantae</taxon>
        <taxon>Chlorophyta</taxon>
        <taxon>core chlorophytes</taxon>
        <taxon>Chlorophyceae</taxon>
        <taxon>CS clade</taxon>
        <taxon>Chlamydomonadales</taxon>
        <taxon>Haematococcaceae</taxon>
        <taxon>Haematococcus</taxon>
    </lineage>
</organism>